<reference evidence="9" key="1">
    <citation type="submission" date="2024-06" db="EMBL/GenBank/DDBJ databases">
        <title>Diversity, functionality, and evolutionary history of bacterial symbionts in false click beetles (Coleoptera, Throscidae).</title>
        <authorList>
            <person name="Wierz J.C."/>
            <person name="Malm H."/>
            <person name="Kaltenpoth M."/>
            <person name="Engl T."/>
        </authorList>
    </citation>
    <scope>NUCLEOTIDE SEQUENCE</scope>
    <source>
        <strain evidence="9">Ttur</strain>
    </source>
</reference>
<evidence type="ECO:0000259" key="7">
    <source>
        <dbReference type="Pfam" id="PF01761"/>
    </source>
</evidence>
<sequence length="360" mass="42863">MINNILINNYNKLYNKINKKYKTYNIIILLDKNIYKLYIKYLILKIIKNLLYNYLYIIKINNGEKYKNIYTCIKIFKKLKNKQINKKSIFINFGGGVISDLGGFISSIYKRGIIFYNIPTTLLSMIDASIGGKNAININNLKNELGIFNNAKLILIDEYYLLTLNKKQIISGISEIIKYGLIFNKKLFYIICNNYKYNFNNKKWNKIIIKSILIKNIIINNDFKEKNFRQILNFGHTIGHSIEIFFLNKKISHGEAIAIGIIYESFISYKYNLIKKKKFLKIKQNILKIYNYLFYKILNNIKNNINNIINIMYYDKKNIFFKKINFVLLNNIGICNYNNNINNNIIKYCLYYTIYEKNKY</sequence>
<evidence type="ECO:0000256" key="5">
    <source>
        <dbReference type="ARBA" id="ARBA00023239"/>
    </source>
</evidence>
<dbReference type="GO" id="GO:0003856">
    <property type="term" value="F:3-dehydroquinate synthase activity"/>
    <property type="evidence" value="ECO:0007669"/>
    <property type="project" value="TreeGrafter"/>
</dbReference>
<dbReference type="SUPFAM" id="SSF56796">
    <property type="entry name" value="Dehydroquinate synthase-like"/>
    <property type="match status" value="1"/>
</dbReference>
<evidence type="ECO:0000256" key="1">
    <source>
        <dbReference type="ARBA" id="ARBA00001911"/>
    </source>
</evidence>
<dbReference type="EC" id="4.2.3.-" evidence="9"/>
<accession>A0AAU7ZXG2</accession>
<dbReference type="PIRSF" id="PIRSF001455">
    <property type="entry name" value="DHQ_synth"/>
    <property type="match status" value="1"/>
</dbReference>
<comment type="cofactor">
    <cofactor evidence="2">
        <name>Co(2+)</name>
        <dbReference type="ChEBI" id="CHEBI:48828"/>
    </cofactor>
</comment>
<dbReference type="PANTHER" id="PTHR43622:SF1">
    <property type="entry name" value="3-DEHYDROQUINATE SYNTHASE"/>
    <property type="match status" value="1"/>
</dbReference>
<comment type="cofactor">
    <cofactor evidence="1">
        <name>NAD(+)</name>
        <dbReference type="ChEBI" id="CHEBI:57540"/>
    </cofactor>
</comment>
<name>A0AAU7ZXG2_9FLAO</name>
<dbReference type="InterPro" id="IPR056179">
    <property type="entry name" value="DHQS_C"/>
</dbReference>
<dbReference type="Pfam" id="PF01761">
    <property type="entry name" value="DHQ_synthase"/>
    <property type="match status" value="1"/>
</dbReference>
<keyword evidence="5 9" id="KW-0456">Lyase</keyword>
<organism evidence="9">
    <name type="scientific">Candidatus Shikimatogenerans sp. Ttur</name>
    <dbReference type="NCBI Taxonomy" id="3158569"/>
    <lineage>
        <taxon>Bacteria</taxon>
        <taxon>Pseudomonadati</taxon>
        <taxon>Bacteroidota</taxon>
        <taxon>Flavobacteriia</taxon>
        <taxon>Flavobacteriales</taxon>
        <taxon>Candidatus Shikimatogenerans</taxon>
    </lineage>
</organism>
<dbReference type="GO" id="GO:0046872">
    <property type="term" value="F:metal ion binding"/>
    <property type="evidence" value="ECO:0007669"/>
    <property type="project" value="UniProtKB-KW"/>
</dbReference>
<dbReference type="Pfam" id="PF24621">
    <property type="entry name" value="DHQS_C"/>
    <property type="match status" value="1"/>
</dbReference>
<evidence type="ECO:0000256" key="6">
    <source>
        <dbReference type="ARBA" id="ARBA00023285"/>
    </source>
</evidence>
<dbReference type="GO" id="GO:0009073">
    <property type="term" value="P:aromatic amino acid family biosynthetic process"/>
    <property type="evidence" value="ECO:0007669"/>
    <property type="project" value="InterPro"/>
</dbReference>
<dbReference type="InterPro" id="IPR030960">
    <property type="entry name" value="DHQS/DOIS_N"/>
</dbReference>
<keyword evidence="6" id="KW-0170">Cobalt</keyword>
<dbReference type="Gene3D" id="1.20.1090.10">
    <property type="entry name" value="Dehydroquinate synthase-like - alpha domain"/>
    <property type="match status" value="1"/>
</dbReference>
<protein>
    <submittedName>
        <fullName evidence="9">3-dehydroquinate synthase family protein</fullName>
        <ecNumber evidence="9">4.2.3.-</ecNumber>
    </submittedName>
</protein>
<feature type="domain" description="3-dehydroquinate synthase N-terminal" evidence="7">
    <location>
        <begin position="58"/>
        <end position="170"/>
    </location>
</feature>
<dbReference type="Gene3D" id="3.40.50.1970">
    <property type="match status" value="1"/>
</dbReference>
<evidence type="ECO:0000256" key="4">
    <source>
        <dbReference type="ARBA" id="ARBA00023027"/>
    </source>
</evidence>
<dbReference type="InterPro" id="IPR030963">
    <property type="entry name" value="DHQ_synth_fam"/>
</dbReference>
<evidence type="ECO:0000256" key="2">
    <source>
        <dbReference type="ARBA" id="ARBA00001941"/>
    </source>
</evidence>
<dbReference type="InterPro" id="IPR050071">
    <property type="entry name" value="Dehydroquinate_synthase"/>
</dbReference>
<evidence type="ECO:0000256" key="3">
    <source>
        <dbReference type="ARBA" id="ARBA00022723"/>
    </source>
</evidence>
<dbReference type="CDD" id="cd08195">
    <property type="entry name" value="DHQS"/>
    <property type="match status" value="1"/>
</dbReference>
<feature type="domain" description="3-dehydroquinate synthase C-terminal" evidence="8">
    <location>
        <begin position="172"/>
        <end position="318"/>
    </location>
</feature>
<gene>
    <name evidence="9" type="ORF">ABUS76_00440</name>
</gene>
<dbReference type="EMBL" id="CP158689">
    <property type="protein sequence ID" value="XCC45366.1"/>
    <property type="molecule type" value="Genomic_DNA"/>
</dbReference>
<keyword evidence="3" id="KW-0479">Metal-binding</keyword>
<evidence type="ECO:0000313" key="9">
    <source>
        <dbReference type="EMBL" id="XCC45366.1"/>
    </source>
</evidence>
<proteinExistence type="predicted"/>
<evidence type="ECO:0000259" key="8">
    <source>
        <dbReference type="Pfam" id="PF24621"/>
    </source>
</evidence>
<dbReference type="AlphaFoldDB" id="A0AAU7ZXG2"/>
<keyword evidence="4" id="KW-0520">NAD</keyword>
<dbReference type="PANTHER" id="PTHR43622">
    <property type="entry name" value="3-DEHYDROQUINATE SYNTHASE"/>
    <property type="match status" value="1"/>
</dbReference>